<keyword evidence="2" id="KW-0472">Membrane</keyword>
<dbReference type="InterPro" id="IPR016187">
    <property type="entry name" value="CTDL_fold"/>
</dbReference>
<feature type="compositionally biased region" description="Basic and acidic residues" evidence="1">
    <location>
        <begin position="1186"/>
        <end position="1205"/>
    </location>
</feature>
<feature type="region of interest" description="Disordered" evidence="1">
    <location>
        <begin position="1095"/>
        <end position="1554"/>
    </location>
</feature>
<feature type="compositionally biased region" description="Basic and acidic residues" evidence="1">
    <location>
        <begin position="1095"/>
        <end position="1109"/>
    </location>
</feature>
<keyword evidence="2" id="KW-0812">Transmembrane</keyword>
<dbReference type="PROSITE" id="PS50092">
    <property type="entry name" value="TSP1"/>
    <property type="match status" value="1"/>
</dbReference>
<dbReference type="InterPro" id="IPR000884">
    <property type="entry name" value="TSP1_rpt"/>
</dbReference>
<dbReference type="EMBL" id="CAJFCJ010000017">
    <property type="protein sequence ID" value="CAD5122496.1"/>
    <property type="molecule type" value="Genomic_DNA"/>
</dbReference>
<comment type="caution">
    <text evidence="3">The sequence shown here is derived from an EMBL/GenBank/DDBJ whole genome shotgun (WGS) entry which is preliminary data.</text>
</comment>
<evidence type="ECO:0000256" key="1">
    <source>
        <dbReference type="SAM" id="MobiDB-lite"/>
    </source>
</evidence>
<keyword evidence="2" id="KW-1133">Transmembrane helix</keyword>
<feature type="compositionally biased region" description="Basic and acidic residues" evidence="1">
    <location>
        <begin position="1499"/>
        <end position="1530"/>
    </location>
</feature>
<sequence length="1633" mass="185031">MCISSKSSVRSLAGRNKSCGENELEQYESADGFIVLRRFGEDCSKNLTSKAICGYAHLRWLGSLAGICASGSKLNDDDTAGAICRSLHSSKSSWTKKPFLRSAIGINHFRYNFRMSSRHYLELMRIPRSKTCNRKSALFVSCDDHKEYPDMHINIFDYSMQFYRPGEYFSWRYCGPTQLIYDYVIGRNPRDSYDSSMTIKQCSSSCASDDMCKAFLFVGSILPMGRGVCYRTNHHCPDILDLDSDGFRKPLPIYSYLAPGQYVYKKTARFCGDYSSRYIRYYHDAISESCLVVLPSVTYQNEGEYIWVGATRVGSGYYWENTYDKMKGRRAICYRPRFGWEQSALFKLFSREIKEKQSYLQFSDLGKSCSENSCYPPYNEIPSSKNTNEVKKSLISSSSEGITQLNSIDHLLSLKQYSSFNCSMIQFEGGNEDIFCGMLNVKWKGMWSPICLTLPTGAENIDLKTKSVVESICYSFGLSYKHFLNVVIPRKFRKFTLNLDLDIFSKDYASAAHFFQHKGIKRRSNCFKNLGIQIWCSFKDSRIIPRNLYQHLERSQFGEYNYYTFEIYKPGKLKLSDRTCKHFSLLEDLSQIRKTVQSVDECAKECTKFSDCRSFLVVFVENRIRCRIPQRSCDDDKSDRIRYIPPGVFIYIKTYRFCRRATDLAEKSYKFDKENGWCLLLEENLDYKESLKFCKTNEMNVLRQMSFSLAEELNGKNIWVAVKVINGQFFYDSNFNKKLRRVQGINLLGNRDTKDKDCFIRSSSSTTLIKRTNCTEKNTVVCYRPLFGDWSVWSEWSECSCQNDTDSNLRFRTREYNDPPPYPLFFTGSRIEKQNMACLNLNIDNTAKMNLVDSTIKDICHKKTASIYIRKQKDVITEQDCINTCLKLKNCTEAVLKDTEEGRICFTSSKPCAFDMTDSTIYRKSNGVCSPSFGDGSNNLCSLKRPTLLQNNNTGICLANIGTLNKTAAIESCKRINMQLIKISDEISQLELPRYIYDTFGELESWTSIKIFYKNLLVWDNMVWYDDHKLRKKLNSKDGNCVTVVFKKNNSYKLSRTNCHEKKQSICWRPYKGFWTTWTGWSYCGTRNKTKETLEACPDQPKETEKGSDQPKVGTGFDKPKEAEKGSDQPKVGTGSDQPKEAEKGSDQPKETEKGPDQPKVGTGFDQPKEAEKGSDQPKVGTGSDQPKETEKGSDQPKETEKGPDQPKVGDQPKETEKGSDQPKETEKGPDQPKVGDQPKETEKGSDQPKETEKGSDQPKETEKGPDLPKVGTGSDQPKETEKGPDLPKVGTGFDQPKEAEKGSDQPKVGTGSDQPKEAEKGSDQPKETEKGSDQPKVGTGSDQPKETEKGPDLPKVGTGFDQPKEAEKGSDQPKVGTGSDQPKEAEKGSDQPKLGTGSDQPKETEKGSDQPKVGTGFDQPKETEKGSDQPKVGTGFDQPKETEKGPDQPKVGDQPKETEKGSDQPKETEKGPDQPKVGTGFDQPKGTEKGPDQPKVGDQPKETEKGSDQPKETEKDHDQPKGTETDGQPKDIPNPIPAENSKIPENYLKKPTEDVEKESSSRFMAYLVTVVVLAICGYITYHNRRKVWFIIEGRKQYKGKRSESTRYHKLEANMQETLATPGPPKSAKEYVY</sequence>
<dbReference type="PANTHER" id="PTHR16502">
    <property type="entry name" value="KERATINOCYTE-ASSOCIATED TRANSMEMBRANE PROTEIN 2"/>
    <property type="match status" value="1"/>
</dbReference>
<feature type="compositionally biased region" description="Basic and acidic residues" evidence="1">
    <location>
        <begin position="1211"/>
        <end position="1231"/>
    </location>
</feature>
<dbReference type="InterPro" id="IPR036383">
    <property type="entry name" value="TSP1_rpt_sf"/>
</dbReference>
<dbReference type="OrthoDB" id="5846619at2759"/>
<feature type="compositionally biased region" description="Basic and acidic residues" evidence="1">
    <location>
        <begin position="1167"/>
        <end position="1176"/>
    </location>
</feature>
<feature type="compositionally biased region" description="Basic and acidic residues" evidence="1">
    <location>
        <begin position="1420"/>
        <end position="1429"/>
    </location>
</feature>
<feature type="compositionally biased region" description="Basic and acidic residues" evidence="1">
    <location>
        <begin position="1118"/>
        <end position="1128"/>
    </location>
</feature>
<proteinExistence type="predicted"/>
<feature type="compositionally biased region" description="Basic and acidic residues" evidence="1">
    <location>
        <begin position="1315"/>
        <end position="1334"/>
    </location>
</feature>
<feature type="compositionally biased region" description="Basic and acidic residues" evidence="1">
    <location>
        <begin position="1454"/>
        <end position="1474"/>
    </location>
</feature>
<name>A0A7I8W1V2_9ANNE</name>
<feature type="compositionally biased region" description="Basic and acidic residues" evidence="1">
    <location>
        <begin position="1439"/>
        <end position="1448"/>
    </location>
</feature>
<reference evidence="3 4" key="1">
    <citation type="submission" date="2020-08" db="EMBL/GenBank/DDBJ databases">
        <authorList>
            <person name="Hejnol A."/>
        </authorList>
    </citation>
    <scope>NUCLEOTIDE SEQUENCE [LARGE SCALE GENOMIC DNA]</scope>
</reference>
<dbReference type="Gene3D" id="2.20.100.10">
    <property type="entry name" value="Thrombospondin type-1 (TSP1) repeat"/>
    <property type="match status" value="1"/>
</dbReference>
<feature type="compositionally biased region" description="Basic and acidic residues" evidence="1">
    <location>
        <begin position="1138"/>
        <end position="1157"/>
    </location>
</feature>
<evidence type="ECO:0000313" key="4">
    <source>
        <dbReference type="Proteomes" id="UP000549394"/>
    </source>
</evidence>
<dbReference type="Pfam" id="PF17818">
    <property type="entry name" value="KCT2"/>
    <property type="match status" value="1"/>
</dbReference>
<feature type="transmembrane region" description="Helical" evidence="2">
    <location>
        <begin position="1564"/>
        <end position="1582"/>
    </location>
</feature>
<feature type="compositionally biased region" description="Basic and acidic residues" evidence="1">
    <location>
        <begin position="1237"/>
        <end position="1267"/>
    </location>
</feature>
<keyword evidence="4" id="KW-1185">Reference proteome</keyword>
<feature type="compositionally biased region" description="Basic and acidic residues" evidence="1">
    <location>
        <begin position="1401"/>
        <end position="1410"/>
    </location>
</feature>
<dbReference type="PANTHER" id="PTHR16502:SF0">
    <property type="entry name" value="KERATINOCYTE-ASSOCIATED TRANSMEMBRANE PROTEIN 2"/>
    <property type="match status" value="1"/>
</dbReference>
<evidence type="ECO:0000313" key="3">
    <source>
        <dbReference type="EMBL" id="CAD5122496.1"/>
    </source>
</evidence>
<evidence type="ECO:0000256" key="2">
    <source>
        <dbReference type="SAM" id="Phobius"/>
    </source>
</evidence>
<feature type="compositionally biased region" description="Basic and acidic residues" evidence="1">
    <location>
        <begin position="1344"/>
        <end position="1353"/>
    </location>
</feature>
<feature type="compositionally biased region" description="Basic and acidic residues" evidence="1">
    <location>
        <begin position="1382"/>
        <end position="1391"/>
    </location>
</feature>
<feature type="compositionally biased region" description="Basic and acidic residues" evidence="1">
    <location>
        <begin position="1363"/>
        <end position="1372"/>
    </location>
</feature>
<dbReference type="Proteomes" id="UP000549394">
    <property type="component" value="Unassembled WGS sequence"/>
</dbReference>
<dbReference type="SUPFAM" id="SSF56436">
    <property type="entry name" value="C-type lectin-like"/>
    <property type="match status" value="1"/>
</dbReference>
<gene>
    <name evidence="3" type="ORF">DGYR_LOCUS10299</name>
</gene>
<feature type="compositionally biased region" description="Basic and acidic residues" evidence="1">
    <location>
        <begin position="1277"/>
        <end position="1286"/>
    </location>
</feature>
<accession>A0A7I8W1V2</accession>
<feature type="compositionally biased region" description="Basic and acidic residues" evidence="1">
    <location>
        <begin position="1296"/>
        <end position="1305"/>
    </location>
</feature>
<protein>
    <submittedName>
        <fullName evidence="3">DgyrCDS10920</fullName>
    </submittedName>
</protein>
<organism evidence="3 4">
    <name type="scientific">Dimorphilus gyrociliatus</name>
    <dbReference type="NCBI Taxonomy" id="2664684"/>
    <lineage>
        <taxon>Eukaryota</taxon>
        <taxon>Metazoa</taxon>
        <taxon>Spiralia</taxon>
        <taxon>Lophotrochozoa</taxon>
        <taxon>Annelida</taxon>
        <taxon>Polychaeta</taxon>
        <taxon>Polychaeta incertae sedis</taxon>
        <taxon>Dinophilidae</taxon>
        <taxon>Dimorphilus</taxon>
    </lineage>
</organism>
<dbReference type="InterPro" id="IPR037645">
    <property type="entry name" value="KCT2"/>
</dbReference>